<dbReference type="EMBL" id="VZZJ01000024">
    <property type="protein sequence ID" value="KAB1070765.1"/>
    <property type="molecule type" value="Genomic_DNA"/>
</dbReference>
<accession>A0A6N6MN89</accession>
<sequence length="361" mass="39101">MTRPRHALFLRREVCALVLSAPFAARSAEAPASLLRTVEVESFRREYMTDRQVLQKAFAAWDQRGGGNFVFGANRTYKLGPIEAGAPPFVLNYATDVAIIGNNARLSCDTVASIAPIFLIQNSHRIRVSDLQLQDFGFRPRIDWQGAVLIYVDGSAGPSGEIALTKLKADSAVALFICSGTHPRGRVSRIGLTDVVANDCYYGACFQENGDDVDCTMQASNCRRAYFCYGVTGHRADLSIRGDANSVGSDGCIVVHRYERDTSDVRIGARISGELRWGNLVHFAQSPPAGVTGLVSGVSVSLAVDPAAIDLVDGRDASFIVYDRRGDQPLKTSPAQWRDVRATGIGIGGRKVVPIFDTQAE</sequence>
<evidence type="ECO:0008006" key="3">
    <source>
        <dbReference type="Google" id="ProtNLM"/>
    </source>
</evidence>
<evidence type="ECO:0000313" key="2">
    <source>
        <dbReference type="Proteomes" id="UP000441523"/>
    </source>
</evidence>
<proteinExistence type="predicted"/>
<keyword evidence="2" id="KW-1185">Reference proteome</keyword>
<protein>
    <recommendedName>
        <fullName evidence="3">Right-handed parallel beta-helix repeat-containing protein</fullName>
    </recommendedName>
</protein>
<gene>
    <name evidence="1" type="ORF">F6X51_21575</name>
</gene>
<dbReference type="RefSeq" id="WP_150965743.1">
    <property type="nucleotide sequence ID" value="NZ_VZZJ01000024.1"/>
</dbReference>
<organism evidence="1 2">
    <name type="scientific">Methylobacterium planeticum</name>
    <dbReference type="NCBI Taxonomy" id="2615211"/>
    <lineage>
        <taxon>Bacteria</taxon>
        <taxon>Pseudomonadati</taxon>
        <taxon>Pseudomonadota</taxon>
        <taxon>Alphaproteobacteria</taxon>
        <taxon>Hyphomicrobiales</taxon>
        <taxon>Methylobacteriaceae</taxon>
        <taxon>Methylobacterium</taxon>
    </lineage>
</organism>
<comment type="caution">
    <text evidence="1">The sequence shown here is derived from an EMBL/GenBank/DDBJ whole genome shotgun (WGS) entry which is preliminary data.</text>
</comment>
<reference evidence="1 2" key="1">
    <citation type="submission" date="2019-09" db="EMBL/GenBank/DDBJ databases">
        <title>YIM 132548 draft genome.</title>
        <authorList>
            <person name="Jiang L."/>
        </authorList>
    </citation>
    <scope>NUCLEOTIDE SEQUENCE [LARGE SCALE GENOMIC DNA]</scope>
    <source>
        <strain evidence="1 2">YIM 132548</strain>
    </source>
</reference>
<dbReference type="AlphaFoldDB" id="A0A6N6MN89"/>
<dbReference type="Proteomes" id="UP000441523">
    <property type="component" value="Unassembled WGS sequence"/>
</dbReference>
<name>A0A6N6MN89_9HYPH</name>
<evidence type="ECO:0000313" key="1">
    <source>
        <dbReference type="EMBL" id="KAB1070765.1"/>
    </source>
</evidence>